<sequence length="189" mass="20921">MPDTDQETTWPRGDLIRLRPPRVEDQPGLDILQNPDARSSWNNIGGRRRTIAEKLAAGGVIGEAGGQFVVLPLDGDRVLGEVVWKPVQYGSGTRSRAWNIGRELLPEMRGRGVGTEVMRLTVGWLFRHTDTNRVESTPEPANVVAIRSVVKVGFVHEGVLRGALYRDNGWHDLALHTITRDQWDAGADG</sequence>
<proteinExistence type="inferred from homology"/>
<dbReference type="Proteomes" id="UP001144280">
    <property type="component" value="Unassembled WGS sequence"/>
</dbReference>
<dbReference type="SUPFAM" id="SSF55729">
    <property type="entry name" value="Acyl-CoA N-acyltransferases (Nat)"/>
    <property type="match status" value="1"/>
</dbReference>
<protein>
    <submittedName>
        <fullName evidence="5">Acetyltransferase</fullName>
    </submittedName>
</protein>
<evidence type="ECO:0000256" key="3">
    <source>
        <dbReference type="ARBA" id="ARBA00038502"/>
    </source>
</evidence>
<gene>
    <name evidence="5" type="ORF">Pa4123_50470</name>
</gene>
<comment type="similarity">
    <text evidence="3">Belongs to the acetyltransferase family. RimJ subfamily.</text>
</comment>
<dbReference type="Pfam" id="PF13302">
    <property type="entry name" value="Acetyltransf_3"/>
    <property type="match status" value="1"/>
</dbReference>
<dbReference type="PANTHER" id="PTHR43792">
    <property type="entry name" value="GNAT FAMILY, PUTATIVE (AFU_ORTHOLOGUE AFUA_3G00765)-RELATED-RELATED"/>
    <property type="match status" value="1"/>
</dbReference>
<reference evidence="5" key="1">
    <citation type="submission" date="2022-12" db="EMBL/GenBank/DDBJ databases">
        <title>New Phytohabitans aurantiacus sp. RD004123 nov., an actinomycete isolated from soil.</title>
        <authorList>
            <person name="Triningsih D.W."/>
            <person name="Harunari E."/>
            <person name="Igarashi Y."/>
        </authorList>
    </citation>
    <scope>NUCLEOTIDE SEQUENCE</scope>
    <source>
        <strain evidence="5">RD004123</strain>
    </source>
</reference>
<comment type="caution">
    <text evidence="5">The sequence shown here is derived from an EMBL/GenBank/DDBJ whole genome shotgun (WGS) entry which is preliminary data.</text>
</comment>
<accession>A0ABQ5R1P1</accession>
<evidence type="ECO:0000256" key="1">
    <source>
        <dbReference type="ARBA" id="ARBA00022679"/>
    </source>
</evidence>
<keyword evidence="2" id="KW-0012">Acyltransferase</keyword>
<dbReference type="EMBL" id="BSDI01000027">
    <property type="protein sequence ID" value="GLH99771.1"/>
    <property type="molecule type" value="Genomic_DNA"/>
</dbReference>
<evidence type="ECO:0000259" key="4">
    <source>
        <dbReference type="PROSITE" id="PS51186"/>
    </source>
</evidence>
<evidence type="ECO:0000256" key="2">
    <source>
        <dbReference type="ARBA" id="ARBA00023315"/>
    </source>
</evidence>
<dbReference type="InterPro" id="IPR051531">
    <property type="entry name" value="N-acetyltransferase"/>
</dbReference>
<dbReference type="Gene3D" id="3.40.630.30">
    <property type="match status" value="1"/>
</dbReference>
<dbReference type="PANTHER" id="PTHR43792:SF8">
    <property type="entry name" value="[RIBOSOMAL PROTEIN US5]-ALANINE N-ACETYLTRANSFERASE"/>
    <property type="match status" value="1"/>
</dbReference>
<dbReference type="PROSITE" id="PS51186">
    <property type="entry name" value="GNAT"/>
    <property type="match status" value="1"/>
</dbReference>
<feature type="domain" description="N-acetyltransferase" evidence="4">
    <location>
        <begin position="16"/>
        <end position="179"/>
    </location>
</feature>
<organism evidence="5 6">
    <name type="scientific">Phytohabitans aurantiacus</name>
    <dbReference type="NCBI Taxonomy" id="3016789"/>
    <lineage>
        <taxon>Bacteria</taxon>
        <taxon>Bacillati</taxon>
        <taxon>Actinomycetota</taxon>
        <taxon>Actinomycetes</taxon>
        <taxon>Micromonosporales</taxon>
        <taxon>Micromonosporaceae</taxon>
    </lineage>
</organism>
<dbReference type="RefSeq" id="WP_281899658.1">
    <property type="nucleotide sequence ID" value="NZ_BSDI01000027.1"/>
</dbReference>
<dbReference type="InterPro" id="IPR000182">
    <property type="entry name" value="GNAT_dom"/>
</dbReference>
<dbReference type="InterPro" id="IPR016181">
    <property type="entry name" value="Acyl_CoA_acyltransferase"/>
</dbReference>
<keyword evidence="6" id="KW-1185">Reference proteome</keyword>
<keyword evidence="1" id="KW-0808">Transferase</keyword>
<evidence type="ECO:0000313" key="6">
    <source>
        <dbReference type="Proteomes" id="UP001144280"/>
    </source>
</evidence>
<name>A0ABQ5R1P1_9ACTN</name>
<evidence type="ECO:0000313" key="5">
    <source>
        <dbReference type="EMBL" id="GLH99771.1"/>
    </source>
</evidence>